<dbReference type="Pfam" id="PF04264">
    <property type="entry name" value="YceI"/>
    <property type="match status" value="1"/>
</dbReference>
<dbReference type="EMBL" id="CP028136">
    <property type="protein sequence ID" value="AVR43943.1"/>
    <property type="molecule type" value="Genomic_DNA"/>
</dbReference>
<protein>
    <submittedName>
        <fullName evidence="2">YceI family protein</fullName>
    </submittedName>
</protein>
<sequence length="184" mass="20711">MFRLTYIIMICLGLLYSGTPQFYQTTSLKINFFSSAPVEDIDANSSEGIMVLNLENGATSIKVPLRSFQFKKALMQEHFNENYVESEKFPEAFFKGKVENIKDLKPGTTAVYNLVGDFTIHGVTQKRTLPLSLSLSKDGKTLSINSEFKVACEDHQIKIPQILWQNIAEVVDVKAEGQLKPLNQ</sequence>
<reference evidence="3" key="1">
    <citation type="submission" date="2018-03" db="EMBL/GenBank/DDBJ databases">
        <title>Gramella fulva sp. nov., isolated from a dry surface of tidal flat.</title>
        <authorList>
            <person name="Hwang S.H."/>
            <person name="Hwang W.M."/>
            <person name="Kang K."/>
            <person name="Ahn T.-Y."/>
        </authorList>
    </citation>
    <scope>NUCLEOTIDE SEQUENCE [LARGE SCALE GENOMIC DNA]</scope>
    <source>
        <strain evidence="3">SH35</strain>
    </source>
</reference>
<dbReference type="KEGG" id="grs:C7S20_00930"/>
<dbReference type="SMART" id="SM00867">
    <property type="entry name" value="YceI"/>
    <property type="match status" value="1"/>
</dbReference>
<evidence type="ECO:0000259" key="1">
    <source>
        <dbReference type="SMART" id="SM00867"/>
    </source>
</evidence>
<keyword evidence="3" id="KW-1185">Reference proteome</keyword>
<feature type="domain" description="Lipid/polyisoprenoid-binding YceI-like" evidence="1">
    <location>
        <begin position="22"/>
        <end position="180"/>
    </location>
</feature>
<gene>
    <name evidence="2" type="ORF">C7S20_00930</name>
</gene>
<dbReference type="SUPFAM" id="SSF101874">
    <property type="entry name" value="YceI-like"/>
    <property type="match status" value="1"/>
</dbReference>
<evidence type="ECO:0000313" key="3">
    <source>
        <dbReference type="Proteomes" id="UP000241507"/>
    </source>
</evidence>
<dbReference type="PANTHER" id="PTHR34406">
    <property type="entry name" value="PROTEIN YCEI"/>
    <property type="match status" value="1"/>
</dbReference>
<accession>A0A2R3Z105</accession>
<evidence type="ECO:0000313" key="2">
    <source>
        <dbReference type="EMBL" id="AVR43943.1"/>
    </source>
</evidence>
<dbReference type="Proteomes" id="UP000241507">
    <property type="component" value="Chromosome"/>
</dbReference>
<dbReference type="Gene3D" id="2.40.128.110">
    <property type="entry name" value="Lipid/polyisoprenoid-binding, YceI-like"/>
    <property type="match status" value="1"/>
</dbReference>
<organism evidence="2 3">
    <name type="scientific">Christiangramia fulva</name>
    <dbReference type="NCBI Taxonomy" id="2126553"/>
    <lineage>
        <taxon>Bacteria</taxon>
        <taxon>Pseudomonadati</taxon>
        <taxon>Bacteroidota</taxon>
        <taxon>Flavobacteriia</taxon>
        <taxon>Flavobacteriales</taxon>
        <taxon>Flavobacteriaceae</taxon>
        <taxon>Christiangramia</taxon>
    </lineage>
</organism>
<proteinExistence type="predicted"/>
<name>A0A2R3Z105_9FLAO</name>
<dbReference type="PANTHER" id="PTHR34406:SF1">
    <property type="entry name" value="PROTEIN YCEI"/>
    <property type="match status" value="1"/>
</dbReference>
<dbReference type="InterPro" id="IPR007372">
    <property type="entry name" value="Lipid/polyisoprenoid-bd_YceI"/>
</dbReference>
<dbReference type="InterPro" id="IPR036761">
    <property type="entry name" value="TTHA0802/YceI-like_sf"/>
</dbReference>
<dbReference type="AlphaFoldDB" id="A0A2R3Z105"/>